<sequence>MTINGQNLHCASNRFYVGKPETHMIEAALARLGTAREETIMVGDQIPTDIQAGKRAGLCSVLVTTGVPAVEDSALLPPDFVVQSLRDIPVFNENALGASHR</sequence>
<dbReference type="NCBIfam" id="TIGR01549">
    <property type="entry name" value="HAD-SF-IA-v1"/>
    <property type="match status" value="1"/>
</dbReference>
<keyword evidence="2" id="KW-1185">Reference proteome</keyword>
<dbReference type="Proteomes" id="UP001558535">
    <property type="component" value="Unassembled WGS sequence"/>
</dbReference>
<dbReference type="PANTHER" id="PTHR19288">
    <property type="entry name" value="4-NITROPHENYLPHOSPHATASE-RELATED"/>
    <property type="match status" value="1"/>
</dbReference>
<dbReference type="EMBL" id="JBFPKE010000026">
    <property type="protein sequence ID" value="MEX3754147.1"/>
    <property type="molecule type" value="Genomic_DNA"/>
</dbReference>
<evidence type="ECO:0000313" key="1">
    <source>
        <dbReference type="EMBL" id="MEX3754147.1"/>
    </source>
</evidence>
<dbReference type="InterPro" id="IPR006439">
    <property type="entry name" value="HAD-SF_hydro_IA"/>
</dbReference>
<proteinExistence type="predicted"/>
<keyword evidence="1" id="KW-0378">Hydrolase</keyword>
<dbReference type="Gene3D" id="3.40.50.1000">
    <property type="entry name" value="HAD superfamily/HAD-like"/>
    <property type="match status" value="1"/>
</dbReference>
<dbReference type="InterPro" id="IPR036412">
    <property type="entry name" value="HAD-like_sf"/>
</dbReference>
<dbReference type="InterPro" id="IPR023214">
    <property type="entry name" value="HAD_sf"/>
</dbReference>
<name>A0ABV3WLS9_9BURK</name>
<accession>A0ABV3WLS9</accession>
<dbReference type="SUPFAM" id="SSF56784">
    <property type="entry name" value="HAD-like"/>
    <property type="match status" value="1"/>
</dbReference>
<evidence type="ECO:0000313" key="2">
    <source>
        <dbReference type="Proteomes" id="UP001558535"/>
    </source>
</evidence>
<organism evidence="1 2">
    <name type="scientific">Paraburkholderia phenoliruptrix</name>
    <dbReference type="NCBI Taxonomy" id="252970"/>
    <lineage>
        <taxon>Bacteria</taxon>
        <taxon>Pseudomonadati</taxon>
        <taxon>Pseudomonadota</taxon>
        <taxon>Betaproteobacteria</taxon>
        <taxon>Burkholderiales</taxon>
        <taxon>Burkholderiaceae</taxon>
        <taxon>Paraburkholderia</taxon>
    </lineage>
</organism>
<dbReference type="RefSeq" id="WP_368610018.1">
    <property type="nucleotide sequence ID" value="NZ_JBFPKE010000026.1"/>
</dbReference>
<dbReference type="PANTHER" id="PTHR19288:SF46">
    <property type="entry name" value="HALOACID DEHALOGENASE-LIKE HYDROLASE DOMAIN-CONTAINING PROTEIN 2"/>
    <property type="match status" value="1"/>
</dbReference>
<dbReference type="GO" id="GO:0016787">
    <property type="term" value="F:hydrolase activity"/>
    <property type="evidence" value="ECO:0007669"/>
    <property type="project" value="UniProtKB-KW"/>
</dbReference>
<dbReference type="Pfam" id="PF13242">
    <property type="entry name" value="Hydrolase_like"/>
    <property type="match status" value="1"/>
</dbReference>
<gene>
    <name evidence="1" type="ORF">AB3X84_29695</name>
</gene>
<comment type="caution">
    <text evidence="1">The sequence shown here is derived from an EMBL/GenBank/DDBJ whole genome shotgun (WGS) entry which is preliminary data.</text>
</comment>
<protein>
    <submittedName>
        <fullName evidence="1">HAD-IA family hydrolase</fullName>
    </submittedName>
</protein>
<reference evidence="1 2" key="1">
    <citation type="submission" date="2024-07" db="EMBL/GenBank/DDBJ databases">
        <title>A survey of Mimosa microsymbionts across Brazilian biomes reveals a high diversity of Paraburkholderia nodulating endemic species, but also that Cupriavidus is common as a symbiont of widespread species.</title>
        <authorList>
            <person name="Rouws L."/>
            <person name="Barauna A."/>
            <person name="Beukes C."/>
            <person name="Rouws J.R.C."/>
            <person name="De Faria S.M."/>
            <person name="Gross E."/>
            <person name="Bueno Dos Reis Junior F."/>
            <person name="Simon M.F."/>
            <person name="Maluk M."/>
            <person name="Odee D.W."/>
            <person name="Kenicer G."/>
            <person name="Young J.P.W."/>
            <person name="Reis V.M."/>
            <person name="Zilli J."/>
            <person name="James E.K."/>
        </authorList>
    </citation>
    <scope>NUCLEOTIDE SEQUENCE [LARGE SCALE GENOMIC DNA]</scope>
    <source>
        <strain evidence="1 2">BR14375</strain>
    </source>
</reference>